<evidence type="ECO:0000259" key="2">
    <source>
        <dbReference type="Pfam" id="PF01408"/>
    </source>
</evidence>
<dbReference type="InterPro" id="IPR055170">
    <property type="entry name" value="GFO_IDH_MocA-like_dom"/>
</dbReference>
<dbReference type="InterPro" id="IPR050463">
    <property type="entry name" value="Gfo/Idh/MocA_oxidrdct_glycsds"/>
</dbReference>
<dbReference type="EMBL" id="CP021978">
    <property type="protein sequence ID" value="QCD59379.1"/>
    <property type="molecule type" value="Genomic_DNA"/>
</dbReference>
<dbReference type="Pfam" id="PF22725">
    <property type="entry name" value="GFO_IDH_MocA_C3"/>
    <property type="match status" value="1"/>
</dbReference>
<dbReference type="Pfam" id="PF01408">
    <property type="entry name" value="GFO_IDH_MocA"/>
    <property type="match status" value="1"/>
</dbReference>
<dbReference type="PANTHER" id="PTHR43818:SF11">
    <property type="entry name" value="BCDNA.GH03377"/>
    <property type="match status" value="1"/>
</dbReference>
<feature type="domain" description="Gfo/Idh/MocA-like oxidoreductase N-terminal" evidence="2">
    <location>
        <begin position="18"/>
        <end position="142"/>
    </location>
</feature>
<dbReference type="SUPFAM" id="SSF55347">
    <property type="entry name" value="Glyceraldehyde-3-phosphate dehydrogenase-like, C-terminal domain"/>
    <property type="match status" value="1"/>
</dbReference>
<evidence type="ECO:0000313" key="4">
    <source>
        <dbReference type="EMBL" id="QCD59379.1"/>
    </source>
</evidence>
<dbReference type="InterPro" id="IPR036291">
    <property type="entry name" value="NAD(P)-bd_dom_sf"/>
</dbReference>
<dbReference type="InterPro" id="IPR000683">
    <property type="entry name" value="Gfo/Idh/MocA-like_OxRdtase_N"/>
</dbReference>
<feature type="domain" description="GFO/IDH/MocA-like oxidoreductase" evidence="3">
    <location>
        <begin position="156"/>
        <end position="301"/>
    </location>
</feature>
<reference evidence="4 5" key="1">
    <citation type="submission" date="2017-06" db="EMBL/GenBank/DDBJ databases">
        <title>Complete Genome Sequence of Streptomyces hawaiiensis NRRL 15010 and insights into acyldepsipeptides biosynthesis.</title>
        <authorList>
            <person name="Mariita R.M."/>
            <person name="Sello J.K."/>
        </authorList>
    </citation>
    <scope>NUCLEOTIDE SEQUENCE [LARGE SCALE GENOMIC DNA]</scope>
    <source>
        <strain evidence="4 5">ATCC 12236</strain>
    </source>
</reference>
<dbReference type="PANTHER" id="PTHR43818">
    <property type="entry name" value="BCDNA.GH03377"/>
    <property type="match status" value="1"/>
</dbReference>
<name>A0A6G5RNG0_9ACTN</name>
<dbReference type="SUPFAM" id="SSF51735">
    <property type="entry name" value="NAD(P)-binding Rossmann-fold domains"/>
    <property type="match status" value="1"/>
</dbReference>
<organism evidence="4 5">
    <name type="scientific">Streptomyces hawaiiensis</name>
    <dbReference type="NCBI Taxonomy" id="67305"/>
    <lineage>
        <taxon>Bacteria</taxon>
        <taxon>Bacillati</taxon>
        <taxon>Actinomycetota</taxon>
        <taxon>Actinomycetes</taxon>
        <taxon>Kitasatosporales</taxon>
        <taxon>Streptomycetaceae</taxon>
        <taxon>Streptomyces</taxon>
    </lineage>
</organism>
<keyword evidence="5" id="KW-1185">Reference proteome</keyword>
<keyword evidence="1" id="KW-0560">Oxidoreductase</keyword>
<protein>
    <submittedName>
        <fullName evidence="4">Dehydrogenase</fullName>
    </submittedName>
</protein>
<sequence length="403" mass="43393">MGQPQAPSDGTEAGKPPLRVGMVGYAFMGAAHSQGWRTAGRVFDLPLNPVQAVICGRDATAVRAAADRHGWASTETDWRALVERDDVDLVDICTPGDSHAEIALAALAAGKHVLCEKPLANTVEEATSMARAAEEAHARGQVAMVGFNYRRVPATAQARRMVAEGRLGRLRHVRVTYLQDWLVDPDFPLTWRLRKEQAGSGSLGDLGAHIIDLAQYLVGEPLAGVSALTETFVRQRPLPIGATSGLSAVSAAGTGEVTVDDAALFTARFPSGSIASFEATRYATGRKNALRIELNGERGSLAFDLERLNELSFHDGTEPGAEAGFRRILVTEPDHPYLDAWWPPGHGLGYEHTFVHQARDLVHAIAEGRRPEPSFTDGLQVQRVLAAVEESAEKNSVYTPIAV</sequence>
<gene>
    <name evidence="4" type="ORF">CEB94_34705</name>
</gene>
<dbReference type="AlphaFoldDB" id="A0A6G5RNG0"/>
<dbReference type="GO" id="GO:0000166">
    <property type="term" value="F:nucleotide binding"/>
    <property type="evidence" value="ECO:0007669"/>
    <property type="project" value="InterPro"/>
</dbReference>
<evidence type="ECO:0000259" key="3">
    <source>
        <dbReference type="Pfam" id="PF22725"/>
    </source>
</evidence>
<evidence type="ECO:0000256" key="1">
    <source>
        <dbReference type="ARBA" id="ARBA00023002"/>
    </source>
</evidence>
<dbReference type="Proteomes" id="UP000495940">
    <property type="component" value="Chromosome"/>
</dbReference>
<dbReference type="GO" id="GO:0016491">
    <property type="term" value="F:oxidoreductase activity"/>
    <property type="evidence" value="ECO:0007669"/>
    <property type="project" value="UniProtKB-KW"/>
</dbReference>
<dbReference type="Gene3D" id="3.40.50.720">
    <property type="entry name" value="NAD(P)-binding Rossmann-like Domain"/>
    <property type="match status" value="1"/>
</dbReference>
<dbReference type="KEGG" id="shaw:CEB94_34705"/>
<dbReference type="RefSeq" id="WP_175435839.1">
    <property type="nucleotide sequence ID" value="NZ_CP021978.1"/>
</dbReference>
<proteinExistence type="predicted"/>
<evidence type="ECO:0000313" key="5">
    <source>
        <dbReference type="Proteomes" id="UP000495940"/>
    </source>
</evidence>
<dbReference type="Gene3D" id="3.30.360.10">
    <property type="entry name" value="Dihydrodipicolinate Reductase, domain 2"/>
    <property type="match status" value="1"/>
</dbReference>
<accession>A0A6G5RNG0</accession>